<evidence type="ECO:0000313" key="1">
    <source>
        <dbReference type="EMBL" id="MEJ2889718.1"/>
    </source>
</evidence>
<gene>
    <name evidence="1" type="ORF">WCD41_24865</name>
</gene>
<organism evidence="1 2">
    <name type="scientific">Actinomycetospora aeridis</name>
    <dbReference type="NCBI Taxonomy" id="3129231"/>
    <lineage>
        <taxon>Bacteria</taxon>
        <taxon>Bacillati</taxon>
        <taxon>Actinomycetota</taxon>
        <taxon>Actinomycetes</taxon>
        <taxon>Pseudonocardiales</taxon>
        <taxon>Pseudonocardiaceae</taxon>
        <taxon>Actinomycetospora</taxon>
    </lineage>
</organism>
<dbReference type="EMBL" id="JBBEGL010000008">
    <property type="protein sequence ID" value="MEJ2889718.1"/>
    <property type="molecule type" value="Genomic_DNA"/>
</dbReference>
<name>A0ABU8NDH9_9PSEU</name>
<comment type="caution">
    <text evidence="1">The sequence shown here is derived from an EMBL/GenBank/DDBJ whole genome shotgun (WGS) entry which is preliminary data.</text>
</comment>
<protein>
    <submittedName>
        <fullName evidence="1">Uncharacterized protein</fullName>
    </submittedName>
</protein>
<dbReference type="RefSeq" id="WP_337717570.1">
    <property type="nucleotide sequence ID" value="NZ_JBBEGL010000008.1"/>
</dbReference>
<reference evidence="1 2" key="1">
    <citation type="submission" date="2024-03" db="EMBL/GenBank/DDBJ databases">
        <title>Actinomycetospora sp. OC33-EN06, a novel actinomycete isolated from wild orchid (Aerides multiflora).</title>
        <authorList>
            <person name="Suriyachadkun C."/>
        </authorList>
    </citation>
    <scope>NUCLEOTIDE SEQUENCE [LARGE SCALE GENOMIC DNA]</scope>
    <source>
        <strain evidence="1 2">OC33-EN06</strain>
    </source>
</reference>
<accession>A0ABU8NDH9</accession>
<sequence>MTTIAQHLDAAAENIRQANHASREPVTRPDAYAVVGSLAELVHRLSQLLDYLARGLGCADPADHYDDRGHDPIGALLAAQDDLRAADAAARTLAGHLDHAHNHLGHLGRRITED</sequence>
<keyword evidence="2" id="KW-1185">Reference proteome</keyword>
<dbReference type="Proteomes" id="UP001370100">
    <property type="component" value="Unassembled WGS sequence"/>
</dbReference>
<evidence type="ECO:0000313" key="2">
    <source>
        <dbReference type="Proteomes" id="UP001370100"/>
    </source>
</evidence>
<proteinExistence type="predicted"/>